<dbReference type="Proteomes" id="UP001497700">
    <property type="component" value="Unassembled WGS sequence"/>
</dbReference>
<evidence type="ECO:0000313" key="2">
    <source>
        <dbReference type="Proteomes" id="UP001497700"/>
    </source>
</evidence>
<organism evidence="1 2">
    <name type="scientific">Hypoxylon rubiginosum</name>
    <dbReference type="NCBI Taxonomy" id="110542"/>
    <lineage>
        <taxon>Eukaryota</taxon>
        <taxon>Fungi</taxon>
        <taxon>Dikarya</taxon>
        <taxon>Ascomycota</taxon>
        <taxon>Pezizomycotina</taxon>
        <taxon>Sordariomycetes</taxon>
        <taxon>Xylariomycetidae</taxon>
        <taxon>Xylariales</taxon>
        <taxon>Hypoxylaceae</taxon>
        <taxon>Hypoxylon</taxon>
    </lineage>
</organism>
<accession>A0ACB9YIH2</accession>
<name>A0ACB9YIH2_9PEZI</name>
<dbReference type="EMBL" id="MU393694">
    <property type="protein sequence ID" value="KAI4858733.1"/>
    <property type="molecule type" value="Genomic_DNA"/>
</dbReference>
<proteinExistence type="predicted"/>
<evidence type="ECO:0000313" key="1">
    <source>
        <dbReference type="EMBL" id="KAI4858733.1"/>
    </source>
</evidence>
<keyword evidence="2" id="KW-1185">Reference proteome</keyword>
<reference evidence="1 2" key="1">
    <citation type="journal article" date="2022" name="New Phytol.">
        <title>Ecological generalism drives hyperdiversity of secondary metabolite gene clusters in xylarialean endophytes.</title>
        <authorList>
            <person name="Franco M.E.E."/>
            <person name="Wisecaver J.H."/>
            <person name="Arnold A.E."/>
            <person name="Ju Y.M."/>
            <person name="Slot J.C."/>
            <person name="Ahrendt S."/>
            <person name="Moore L.P."/>
            <person name="Eastman K.E."/>
            <person name="Scott K."/>
            <person name="Konkel Z."/>
            <person name="Mondo S.J."/>
            <person name="Kuo A."/>
            <person name="Hayes R.D."/>
            <person name="Haridas S."/>
            <person name="Andreopoulos B."/>
            <person name="Riley R."/>
            <person name="LaButti K."/>
            <person name="Pangilinan J."/>
            <person name="Lipzen A."/>
            <person name="Amirebrahimi M."/>
            <person name="Yan J."/>
            <person name="Adam C."/>
            <person name="Keymanesh K."/>
            <person name="Ng V."/>
            <person name="Louie K."/>
            <person name="Northen T."/>
            <person name="Drula E."/>
            <person name="Henrissat B."/>
            <person name="Hsieh H.M."/>
            <person name="Youens-Clark K."/>
            <person name="Lutzoni F."/>
            <person name="Miadlikowska J."/>
            <person name="Eastwood D.C."/>
            <person name="Hamelin R.C."/>
            <person name="Grigoriev I.V."/>
            <person name="U'Ren J.M."/>
        </authorList>
    </citation>
    <scope>NUCLEOTIDE SEQUENCE [LARGE SCALE GENOMIC DNA]</scope>
    <source>
        <strain evidence="1 2">CBS 119005</strain>
    </source>
</reference>
<gene>
    <name evidence="1" type="ORF">F4820DRAFT_206017</name>
</gene>
<protein>
    <submittedName>
        <fullName evidence="1">Uncharacterized protein</fullName>
    </submittedName>
</protein>
<sequence length="533" mass="59504">MAPPFTHRPMLELLMRHGVDPPQAPSRAIANLRHWELNEVDVVLSKLQRPAPDYCLFRSAEVAPSALPADPAEHNALQRWWPSLWARRPHWVAPPRHMVERSAKEGRALCVNAAGCWELRADGYVALSHVWAEGLQRVEAHGGVEATKIAKVFELLRRAGLRSEWIWTDVLVIPGGGGREDEVLTAKLINSMPTVYGNAEAVLVIDAVVVQLHSTEPVDVAVGLCLGKWSTRVWTYQEIKLAKRAVVVTGSGGVEFADIAARLEELQKADRPKYRDMYLWMAIMGRSDKHRLTIRDLATACVDRSSGVDIDYARAFFPVLGLEWEPGMTREDGMEMIYRAYLRDALVISPFAGSPRMKQFPGWAPSYLQGLEGSGHGGLASEERGIRGEWHVLKIIKLVSTTRPRYGKIGLNLEVQCDRTPTVQCVCGPKEDSDVVEAVQAMIRKGRGWILSATTWEQFSAEWARPVLLVEEADTRPEHGMEVTVHCSATLGSSGSHPENKRSLLIRHWNPNVDSDLINLDKYVVFCQDAQPC</sequence>
<comment type="caution">
    <text evidence="1">The sequence shown here is derived from an EMBL/GenBank/DDBJ whole genome shotgun (WGS) entry which is preliminary data.</text>
</comment>